<gene>
    <name evidence="8" type="ORF">GCM10010492_59650</name>
</gene>
<dbReference type="PANTHER" id="PTHR43133:SF50">
    <property type="entry name" value="ECF RNA POLYMERASE SIGMA FACTOR SIGM"/>
    <property type="match status" value="1"/>
</dbReference>
<evidence type="ECO:0000313" key="9">
    <source>
        <dbReference type="Proteomes" id="UP001500416"/>
    </source>
</evidence>
<evidence type="ECO:0000259" key="6">
    <source>
        <dbReference type="Pfam" id="PF04542"/>
    </source>
</evidence>
<feature type="domain" description="RNA polymerase sigma factor 70 region 4 type 2" evidence="7">
    <location>
        <begin position="119"/>
        <end position="171"/>
    </location>
</feature>
<reference evidence="9" key="1">
    <citation type="journal article" date="2019" name="Int. J. Syst. Evol. Microbiol.">
        <title>The Global Catalogue of Microorganisms (GCM) 10K type strain sequencing project: providing services to taxonomists for standard genome sequencing and annotation.</title>
        <authorList>
            <consortium name="The Broad Institute Genomics Platform"/>
            <consortium name="The Broad Institute Genome Sequencing Center for Infectious Disease"/>
            <person name="Wu L."/>
            <person name="Ma J."/>
        </authorList>
    </citation>
    <scope>NUCLEOTIDE SEQUENCE [LARGE SCALE GENOMIC DNA]</scope>
    <source>
        <strain evidence="9">JCM 3380</strain>
    </source>
</reference>
<keyword evidence="5" id="KW-0804">Transcription</keyword>
<dbReference type="InterPro" id="IPR013324">
    <property type="entry name" value="RNA_pol_sigma_r3/r4-like"/>
</dbReference>
<dbReference type="EMBL" id="BAAABU010000019">
    <property type="protein sequence ID" value="GAA0251363.1"/>
    <property type="molecule type" value="Genomic_DNA"/>
</dbReference>
<organism evidence="8 9">
    <name type="scientific">Saccharothrix mutabilis subsp. mutabilis</name>
    <dbReference type="NCBI Taxonomy" id="66855"/>
    <lineage>
        <taxon>Bacteria</taxon>
        <taxon>Bacillati</taxon>
        <taxon>Actinomycetota</taxon>
        <taxon>Actinomycetes</taxon>
        <taxon>Pseudonocardiales</taxon>
        <taxon>Pseudonocardiaceae</taxon>
        <taxon>Saccharothrix</taxon>
    </lineage>
</organism>
<evidence type="ECO:0000313" key="8">
    <source>
        <dbReference type="EMBL" id="GAA0251363.1"/>
    </source>
</evidence>
<keyword evidence="4" id="KW-0238">DNA-binding</keyword>
<dbReference type="InterPro" id="IPR014284">
    <property type="entry name" value="RNA_pol_sigma-70_dom"/>
</dbReference>
<sequence>MADPREPDTVETLAARDADREAALSEVFHRHHLELVRLATLLGAESEAEDVVADAFCELHRNWRKLRSTQSALPYLRAVIVNLVRMRVRHLQVVRKHVEWVREDVDSAEAQALVRDDQRALLDALRELPARQREALVLRYWLGLKEAEIAEAMGISAGAVKAHTARGMAKLGALLEADGGH</sequence>
<dbReference type="SUPFAM" id="SSF88946">
    <property type="entry name" value="Sigma2 domain of RNA polymerase sigma factors"/>
    <property type="match status" value="1"/>
</dbReference>
<dbReference type="Gene3D" id="1.10.10.10">
    <property type="entry name" value="Winged helix-like DNA-binding domain superfamily/Winged helix DNA-binding domain"/>
    <property type="match status" value="1"/>
</dbReference>
<dbReference type="NCBIfam" id="TIGR02937">
    <property type="entry name" value="sigma70-ECF"/>
    <property type="match status" value="1"/>
</dbReference>
<dbReference type="InterPro" id="IPR013325">
    <property type="entry name" value="RNA_pol_sigma_r2"/>
</dbReference>
<dbReference type="Pfam" id="PF08281">
    <property type="entry name" value="Sigma70_r4_2"/>
    <property type="match status" value="1"/>
</dbReference>
<dbReference type="Proteomes" id="UP001500416">
    <property type="component" value="Unassembled WGS sequence"/>
</dbReference>
<evidence type="ECO:0000256" key="1">
    <source>
        <dbReference type="ARBA" id="ARBA00010641"/>
    </source>
</evidence>
<feature type="domain" description="RNA polymerase sigma-70 region 2" evidence="6">
    <location>
        <begin position="28"/>
        <end position="90"/>
    </location>
</feature>
<evidence type="ECO:0000259" key="7">
    <source>
        <dbReference type="Pfam" id="PF08281"/>
    </source>
</evidence>
<evidence type="ECO:0000256" key="4">
    <source>
        <dbReference type="ARBA" id="ARBA00023125"/>
    </source>
</evidence>
<accession>A0ABP3E6Y2</accession>
<evidence type="ECO:0000256" key="5">
    <source>
        <dbReference type="ARBA" id="ARBA00023163"/>
    </source>
</evidence>
<dbReference type="InterPro" id="IPR036388">
    <property type="entry name" value="WH-like_DNA-bd_sf"/>
</dbReference>
<evidence type="ECO:0000256" key="3">
    <source>
        <dbReference type="ARBA" id="ARBA00023082"/>
    </source>
</evidence>
<keyword evidence="2" id="KW-0805">Transcription regulation</keyword>
<comment type="caution">
    <text evidence="8">The sequence shown here is derived from an EMBL/GenBank/DDBJ whole genome shotgun (WGS) entry which is preliminary data.</text>
</comment>
<dbReference type="InterPro" id="IPR007627">
    <property type="entry name" value="RNA_pol_sigma70_r2"/>
</dbReference>
<protein>
    <submittedName>
        <fullName evidence="8">SigE family RNA polymerase sigma factor</fullName>
    </submittedName>
</protein>
<dbReference type="Gene3D" id="1.10.1740.10">
    <property type="match status" value="1"/>
</dbReference>
<proteinExistence type="inferred from homology"/>
<dbReference type="Pfam" id="PF04542">
    <property type="entry name" value="Sigma70_r2"/>
    <property type="match status" value="1"/>
</dbReference>
<dbReference type="RefSeq" id="WP_343937269.1">
    <property type="nucleotide sequence ID" value="NZ_BAAABU010000019.1"/>
</dbReference>
<evidence type="ECO:0000256" key="2">
    <source>
        <dbReference type="ARBA" id="ARBA00023015"/>
    </source>
</evidence>
<keyword evidence="9" id="KW-1185">Reference proteome</keyword>
<dbReference type="SUPFAM" id="SSF88659">
    <property type="entry name" value="Sigma3 and sigma4 domains of RNA polymerase sigma factors"/>
    <property type="match status" value="1"/>
</dbReference>
<dbReference type="PANTHER" id="PTHR43133">
    <property type="entry name" value="RNA POLYMERASE ECF-TYPE SIGMA FACTO"/>
    <property type="match status" value="1"/>
</dbReference>
<dbReference type="InterPro" id="IPR039425">
    <property type="entry name" value="RNA_pol_sigma-70-like"/>
</dbReference>
<dbReference type="CDD" id="cd06171">
    <property type="entry name" value="Sigma70_r4"/>
    <property type="match status" value="1"/>
</dbReference>
<keyword evidence="3" id="KW-0731">Sigma factor</keyword>
<name>A0ABP3E6Y2_9PSEU</name>
<comment type="similarity">
    <text evidence="1">Belongs to the sigma-70 factor family. ECF subfamily.</text>
</comment>
<dbReference type="InterPro" id="IPR013249">
    <property type="entry name" value="RNA_pol_sigma70_r4_t2"/>
</dbReference>